<evidence type="ECO:0000313" key="3">
    <source>
        <dbReference type="Proteomes" id="UP001152747"/>
    </source>
</evidence>
<sequence length="444" mass="51801">MFRSLVLALLGAAFVNAQIDNDDYDSPIEKFAHNVGSWFHLQSSMDNRDYVIGVQKLIASLNPNKFTADLCGAAKNVDTANFLLYLDLQRRRFQATPSDIFEDRYGSRRRPFRVRIFNDFQFDIHHTLYSIMNYKFINTRIEIGGGCEDTEFIDSDADESSWIRVFNQTAHPLDYVKHFISIFPFAEAIDESDERLHFFTNNFVAFIDTNSEVRYDLDMFMKYMARFNTRYVTRKADYVDMRTRPRYTVITEDPDHVVFQYIVHFEHLSKTVEPWELEVEAINVGGFHGWRIAKIFIRPPFNLWKDNHYESTKRTADELLELLGKEVTRVISRTGTSSFYGKYLELADKNKSSICPKFKGPDAGLSFTFGDYSGMKTTPYIWKSYVTYDKKSVPTGKIIVSYEFGISHLFAWKCVTIGFKFSAHEPVYDEFHVVSYELQCETKC</sequence>
<keyword evidence="1" id="KW-0732">Signal</keyword>
<organism evidence="2 3">
    <name type="scientific">Caenorhabditis angaria</name>
    <dbReference type="NCBI Taxonomy" id="860376"/>
    <lineage>
        <taxon>Eukaryota</taxon>
        <taxon>Metazoa</taxon>
        <taxon>Ecdysozoa</taxon>
        <taxon>Nematoda</taxon>
        <taxon>Chromadorea</taxon>
        <taxon>Rhabditida</taxon>
        <taxon>Rhabditina</taxon>
        <taxon>Rhabditomorpha</taxon>
        <taxon>Rhabditoidea</taxon>
        <taxon>Rhabditidae</taxon>
        <taxon>Peloderinae</taxon>
        <taxon>Caenorhabditis</taxon>
    </lineage>
</organism>
<feature type="chain" id="PRO_5040513656" evidence="1">
    <location>
        <begin position="18"/>
        <end position="444"/>
    </location>
</feature>
<name>A0A9P1IMR6_9PELO</name>
<evidence type="ECO:0000313" key="2">
    <source>
        <dbReference type="EMBL" id="CAI5447465.1"/>
    </source>
</evidence>
<dbReference type="Proteomes" id="UP001152747">
    <property type="component" value="Unassembled WGS sequence"/>
</dbReference>
<accession>A0A9P1IMR6</accession>
<keyword evidence="3" id="KW-1185">Reference proteome</keyword>
<reference evidence="2" key="1">
    <citation type="submission" date="2022-11" db="EMBL/GenBank/DDBJ databases">
        <authorList>
            <person name="Kikuchi T."/>
        </authorList>
    </citation>
    <scope>NUCLEOTIDE SEQUENCE</scope>
    <source>
        <strain evidence="2">PS1010</strain>
    </source>
</reference>
<protein>
    <submittedName>
        <fullName evidence="2">Uncharacterized protein</fullName>
    </submittedName>
</protein>
<gene>
    <name evidence="2" type="ORF">CAMP_LOCUS10102</name>
</gene>
<dbReference type="AlphaFoldDB" id="A0A9P1IMR6"/>
<evidence type="ECO:0000256" key="1">
    <source>
        <dbReference type="SAM" id="SignalP"/>
    </source>
</evidence>
<feature type="signal peptide" evidence="1">
    <location>
        <begin position="1"/>
        <end position="17"/>
    </location>
</feature>
<proteinExistence type="predicted"/>
<dbReference type="EMBL" id="CANHGI010000004">
    <property type="protein sequence ID" value="CAI5447465.1"/>
    <property type="molecule type" value="Genomic_DNA"/>
</dbReference>
<comment type="caution">
    <text evidence="2">The sequence shown here is derived from an EMBL/GenBank/DDBJ whole genome shotgun (WGS) entry which is preliminary data.</text>
</comment>